<dbReference type="AlphaFoldDB" id="A0A6M0H4T7"/>
<feature type="non-terminal residue" evidence="1">
    <location>
        <position position="73"/>
    </location>
</feature>
<dbReference type="GO" id="GO:0043565">
    <property type="term" value="F:sequence-specific DNA binding"/>
    <property type="evidence" value="ECO:0007669"/>
    <property type="project" value="InterPro"/>
</dbReference>
<evidence type="ECO:0000313" key="2">
    <source>
        <dbReference type="EMBL" id="NEU06648.1"/>
    </source>
</evidence>
<keyword evidence="3" id="KW-1185">Reference proteome</keyword>
<dbReference type="Proteomes" id="UP000481872">
    <property type="component" value="Unassembled WGS sequence"/>
</dbReference>
<dbReference type="Pfam" id="PF01527">
    <property type="entry name" value="HTH_Tnp_1"/>
    <property type="match status" value="1"/>
</dbReference>
<protein>
    <submittedName>
        <fullName evidence="1">Transposase</fullName>
    </submittedName>
</protein>
<dbReference type="EMBL" id="JAAGPU010000063">
    <property type="protein sequence ID" value="NEU06648.1"/>
    <property type="molecule type" value="Genomic_DNA"/>
</dbReference>
<evidence type="ECO:0000313" key="3">
    <source>
        <dbReference type="Proteomes" id="UP000481872"/>
    </source>
</evidence>
<proteinExistence type="predicted"/>
<organism evidence="1 3">
    <name type="scientific">Clostridium senegalense</name>
    <dbReference type="NCBI Taxonomy" id="1465809"/>
    <lineage>
        <taxon>Bacteria</taxon>
        <taxon>Bacillati</taxon>
        <taxon>Bacillota</taxon>
        <taxon>Clostridia</taxon>
        <taxon>Eubacteriales</taxon>
        <taxon>Clostridiaceae</taxon>
        <taxon>Clostridium</taxon>
    </lineage>
</organism>
<dbReference type="InterPro" id="IPR002514">
    <property type="entry name" value="Transposase_8"/>
</dbReference>
<sequence length="73" mass="8469">MSGNFIRKYTEEERVKIVEEALACGSNSLVAAKYNIHSGLVSNWKCNYRRYKQTLKPKNATQPKDEEIIVDYK</sequence>
<dbReference type="InterPro" id="IPR010921">
    <property type="entry name" value="Trp_repressor/repl_initiator"/>
</dbReference>
<dbReference type="SUPFAM" id="SSF48295">
    <property type="entry name" value="TrpR-like"/>
    <property type="match status" value="1"/>
</dbReference>
<dbReference type="RefSeq" id="WP_199870311.1">
    <property type="nucleotide sequence ID" value="NZ_JAAGPU010000022.1"/>
</dbReference>
<dbReference type="EMBL" id="JAAGPU010000022">
    <property type="protein sequence ID" value="NEU05537.1"/>
    <property type="molecule type" value="Genomic_DNA"/>
</dbReference>
<gene>
    <name evidence="1" type="ORF">G3M99_11875</name>
    <name evidence="2" type="ORF">G3M99_17800</name>
</gene>
<comment type="caution">
    <text evidence="1">The sequence shown here is derived from an EMBL/GenBank/DDBJ whole genome shotgun (WGS) entry which is preliminary data.</text>
</comment>
<name>A0A6M0H4T7_9CLOT</name>
<accession>A0A6M0H4T7</accession>
<evidence type="ECO:0000313" key="1">
    <source>
        <dbReference type="EMBL" id="NEU05537.1"/>
    </source>
</evidence>
<reference evidence="1 3" key="1">
    <citation type="submission" date="2020-02" db="EMBL/GenBank/DDBJ databases">
        <title>Genome assembly of a novel Clostridium senegalense strain.</title>
        <authorList>
            <person name="Gupta T.B."/>
            <person name="Jauregui R."/>
            <person name="Maclean P."/>
            <person name="Nawarathana A."/>
            <person name="Brightwell G."/>
        </authorList>
    </citation>
    <scope>NUCLEOTIDE SEQUENCE [LARGE SCALE GENOMIC DNA]</scope>
    <source>
        <strain evidence="1 3">AGRFS4</strain>
    </source>
</reference>